<dbReference type="InterPro" id="IPR037401">
    <property type="entry name" value="SnoaL-like"/>
</dbReference>
<evidence type="ECO:0000259" key="1">
    <source>
        <dbReference type="Pfam" id="PF13577"/>
    </source>
</evidence>
<protein>
    <submittedName>
        <fullName evidence="2">SnoaL-like protein</fullName>
    </submittedName>
</protein>
<dbReference type="SUPFAM" id="SSF54427">
    <property type="entry name" value="NTF2-like"/>
    <property type="match status" value="1"/>
</dbReference>
<dbReference type="RefSeq" id="WP_170225642.1">
    <property type="nucleotide sequence ID" value="NZ_VFPH01000001.1"/>
</dbReference>
<evidence type="ECO:0000313" key="3">
    <source>
        <dbReference type="Proteomes" id="UP000319818"/>
    </source>
</evidence>
<dbReference type="InterPro" id="IPR032710">
    <property type="entry name" value="NTF2-like_dom_sf"/>
</dbReference>
<proteinExistence type="predicted"/>
<dbReference type="EMBL" id="VFPH01000001">
    <property type="protein sequence ID" value="TQM45977.1"/>
    <property type="molecule type" value="Genomic_DNA"/>
</dbReference>
<evidence type="ECO:0000313" key="2">
    <source>
        <dbReference type="EMBL" id="TQM45977.1"/>
    </source>
</evidence>
<comment type="caution">
    <text evidence="2">The sequence shown here is derived from an EMBL/GenBank/DDBJ whole genome shotgun (WGS) entry which is preliminary data.</text>
</comment>
<sequence length="159" mass="17315">MFASDDPAAVLTGLLQAADDLDWEAVRDRLADEVRTDYSELFGGEAETLSADELVKRWRGLLPGFDATQHLLGTGLVEEREGGLVLRTHVRAYHYIDGAEGGPVWGVHGHYVVPLERTPSGWKIAGITLRLFHQEGNTVLPALAGERAATSPRAARPHP</sequence>
<feature type="domain" description="SnoaL-like" evidence="1">
    <location>
        <begin position="10"/>
        <end position="125"/>
    </location>
</feature>
<dbReference type="Gene3D" id="3.10.450.50">
    <property type="match status" value="1"/>
</dbReference>
<dbReference type="AlphaFoldDB" id="A0A543GIR6"/>
<accession>A0A543GIR6</accession>
<keyword evidence="3" id="KW-1185">Reference proteome</keyword>
<reference evidence="2 3" key="1">
    <citation type="submission" date="2019-06" db="EMBL/GenBank/DDBJ databases">
        <title>Sequencing the genomes of 1000 actinobacteria strains.</title>
        <authorList>
            <person name="Klenk H.-P."/>
        </authorList>
    </citation>
    <scope>NUCLEOTIDE SEQUENCE [LARGE SCALE GENOMIC DNA]</scope>
    <source>
        <strain evidence="2 3">DSM 45511</strain>
    </source>
</reference>
<organism evidence="2 3">
    <name type="scientific">Pseudonocardia cypriaca</name>
    <dbReference type="NCBI Taxonomy" id="882449"/>
    <lineage>
        <taxon>Bacteria</taxon>
        <taxon>Bacillati</taxon>
        <taxon>Actinomycetota</taxon>
        <taxon>Actinomycetes</taxon>
        <taxon>Pseudonocardiales</taxon>
        <taxon>Pseudonocardiaceae</taxon>
        <taxon>Pseudonocardia</taxon>
    </lineage>
</organism>
<dbReference type="Pfam" id="PF13577">
    <property type="entry name" value="SnoaL_4"/>
    <property type="match status" value="1"/>
</dbReference>
<gene>
    <name evidence="2" type="ORF">FB388_3380</name>
</gene>
<name>A0A543GIR6_9PSEU</name>
<dbReference type="Proteomes" id="UP000319818">
    <property type="component" value="Unassembled WGS sequence"/>
</dbReference>